<gene>
    <name evidence="2" type="ORF">UT06_C0008G0021</name>
</gene>
<evidence type="ECO:0000313" key="2">
    <source>
        <dbReference type="EMBL" id="KKQ84197.1"/>
    </source>
</evidence>
<name>A0A0G0KZM6_9BACT</name>
<protein>
    <submittedName>
        <fullName evidence="2">Uncharacterized protein</fullName>
    </submittedName>
</protein>
<organism evidence="2 3">
    <name type="scientific">Candidatus Woesebacteria bacterium GW2011_GWA1_38_8</name>
    <dbReference type="NCBI Taxonomy" id="1618547"/>
    <lineage>
        <taxon>Bacteria</taxon>
        <taxon>Candidatus Woeseibacteriota</taxon>
    </lineage>
</organism>
<feature type="transmembrane region" description="Helical" evidence="1">
    <location>
        <begin position="74"/>
        <end position="95"/>
    </location>
</feature>
<dbReference type="EMBL" id="LBVJ01000008">
    <property type="protein sequence ID" value="KKQ84197.1"/>
    <property type="molecule type" value="Genomic_DNA"/>
</dbReference>
<keyword evidence="1" id="KW-1133">Transmembrane helix</keyword>
<reference evidence="2 3" key="1">
    <citation type="journal article" date="2015" name="Nature">
        <title>rRNA introns, odd ribosomes, and small enigmatic genomes across a large radiation of phyla.</title>
        <authorList>
            <person name="Brown C.T."/>
            <person name="Hug L.A."/>
            <person name="Thomas B.C."/>
            <person name="Sharon I."/>
            <person name="Castelle C.J."/>
            <person name="Singh A."/>
            <person name="Wilkins M.J."/>
            <person name="Williams K.H."/>
            <person name="Banfield J.F."/>
        </authorList>
    </citation>
    <scope>NUCLEOTIDE SEQUENCE [LARGE SCALE GENOMIC DNA]</scope>
</reference>
<sequence length="97" mass="11032">MSKKRRTRAKKIRSQNKLIISSEPIKIEPETTKGKAVKGYFKTDITTIKHSVGKVQNANKSGVLTNLKLIRKDLLVSISVASLILCLEIVLYLFWYK</sequence>
<evidence type="ECO:0000313" key="3">
    <source>
        <dbReference type="Proteomes" id="UP000034710"/>
    </source>
</evidence>
<dbReference type="Proteomes" id="UP000034710">
    <property type="component" value="Unassembled WGS sequence"/>
</dbReference>
<comment type="caution">
    <text evidence="2">The sequence shown here is derived from an EMBL/GenBank/DDBJ whole genome shotgun (WGS) entry which is preliminary data.</text>
</comment>
<dbReference type="AlphaFoldDB" id="A0A0G0KZM6"/>
<evidence type="ECO:0000256" key="1">
    <source>
        <dbReference type="SAM" id="Phobius"/>
    </source>
</evidence>
<proteinExistence type="predicted"/>
<keyword evidence="1" id="KW-0812">Transmembrane</keyword>
<accession>A0A0G0KZM6</accession>
<keyword evidence="1" id="KW-0472">Membrane</keyword>